<proteinExistence type="predicted"/>
<organism evidence="1 2">
    <name type="scientific">Photobacterium kishitanii</name>
    <dbReference type="NCBI Taxonomy" id="318456"/>
    <lineage>
        <taxon>Bacteria</taxon>
        <taxon>Pseudomonadati</taxon>
        <taxon>Pseudomonadota</taxon>
        <taxon>Gammaproteobacteria</taxon>
        <taxon>Vibrionales</taxon>
        <taxon>Vibrionaceae</taxon>
        <taxon>Photobacterium</taxon>
    </lineage>
</organism>
<comment type="caution">
    <text evidence="1">The sequence shown here is derived from an EMBL/GenBank/DDBJ whole genome shotgun (WGS) entry which is preliminary data.</text>
</comment>
<dbReference type="Gene3D" id="3.60.110.10">
    <property type="entry name" value="Carbon-nitrogen hydrolase"/>
    <property type="match status" value="1"/>
</dbReference>
<dbReference type="SUPFAM" id="SSF56317">
    <property type="entry name" value="Carbon-nitrogen hydrolase"/>
    <property type="match status" value="1"/>
</dbReference>
<dbReference type="EMBL" id="PYOZ01000016">
    <property type="protein sequence ID" value="PSX43436.1"/>
    <property type="molecule type" value="Genomic_DNA"/>
</dbReference>
<dbReference type="AlphaFoldDB" id="A0AAX0YS53"/>
<evidence type="ECO:0000313" key="2">
    <source>
        <dbReference type="Proteomes" id="UP000240728"/>
    </source>
</evidence>
<dbReference type="InterPro" id="IPR036526">
    <property type="entry name" value="C-N_Hydrolase_sf"/>
</dbReference>
<evidence type="ECO:0008006" key="3">
    <source>
        <dbReference type="Google" id="ProtNLM"/>
    </source>
</evidence>
<dbReference type="RefSeq" id="WP_045044077.1">
    <property type="nucleotide sequence ID" value="NZ_JZTB01000052.1"/>
</dbReference>
<accession>A0AAX0YS53</accession>
<name>A0AAX0YS53_9GAMM</name>
<reference evidence="1 2" key="1">
    <citation type="submission" date="2018-01" db="EMBL/GenBank/DDBJ databases">
        <title>Whole genome sequencing of Histamine producing bacteria.</title>
        <authorList>
            <person name="Butler K."/>
        </authorList>
    </citation>
    <scope>NUCLEOTIDE SEQUENCE [LARGE SCALE GENOMIC DNA]</scope>
    <source>
        <strain evidence="1 2">A1-4</strain>
    </source>
</reference>
<evidence type="ECO:0000313" key="1">
    <source>
        <dbReference type="EMBL" id="PSX43436.1"/>
    </source>
</evidence>
<protein>
    <recommendedName>
        <fullName evidence="3">CN hydrolase domain-containing protein</fullName>
    </recommendedName>
</protein>
<gene>
    <name evidence="1" type="ORF">C0W53_18625</name>
</gene>
<sequence length="575" mass="65955">MIFEKFINNYFPELKIDLDKFEGFTLASGFSIQQQKLSIDSLLSWPPNVFLLGYFLLEYTDKYRLIVSPQKEMQWLKSDQDEIEYLVKDWNKLLESYKENLLDVVDIYNTPDLVRHLGNIFNKKTLATGVYDLFDNDPDFIDSLFKVVLSIDELFSSFDICNTKNSHLDIILPARELCGRSPLNIADNDPKFGIVTYKHCVPQTGLTLNNLTHNITCLKPSVKPRIIKNKLDIKENRKNSYHILFLPWPKEINNDSFKKSQSKNTTLNMDSYFDFFDYEPKYEIDEKEFISIISESIKRVGTIDLIVLPECALSETLFDKFKATLLECFKENAPSLLSGVYGKDNEYSKNIASLAFISDNKKFEKENQSKHHRWFLDKNQLRNYNLSHVLDPNKKWWENIRINRRHLLCLHTKNGVRLCPLICEDLARQEPVAQAVRSVGPNLVISLLLDGPQISVRWPGKYSAVLSDDPGSSVLSVSALGMTLKSTGLGHKPSYDVALWSEPGKTPETLTIPSDADGLIIELQINKEKMWTMDGRGKDKVVLRKLMHTPVNISDNLTTVSTLKKNLIKELKKGA</sequence>
<keyword evidence="2" id="KW-1185">Reference proteome</keyword>
<dbReference type="Proteomes" id="UP000240728">
    <property type="component" value="Unassembled WGS sequence"/>
</dbReference>